<dbReference type="Pfam" id="PF00126">
    <property type="entry name" value="HTH_1"/>
    <property type="match status" value="1"/>
</dbReference>
<evidence type="ECO:0000256" key="2">
    <source>
        <dbReference type="ARBA" id="ARBA00023015"/>
    </source>
</evidence>
<dbReference type="InterPro" id="IPR050176">
    <property type="entry name" value="LTTR"/>
</dbReference>
<evidence type="ECO:0000256" key="4">
    <source>
        <dbReference type="ARBA" id="ARBA00023163"/>
    </source>
</evidence>
<comment type="caution">
    <text evidence="6">The sequence shown here is derived from an EMBL/GenBank/DDBJ whole genome shotgun (WGS) entry which is preliminary data.</text>
</comment>
<dbReference type="GO" id="GO:0003677">
    <property type="term" value="F:DNA binding"/>
    <property type="evidence" value="ECO:0007669"/>
    <property type="project" value="UniProtKB-KW"/>
</dbReference>
<dbReference type="PANTHER" id="PTHR30579">
    <property type="entry name" value="TRANSCRIPTIONAL REGULATOR"/>
    <property type="match status" value="1"/>
</dbReference>
<keyword evidence="2" id="KW-0805">Transcription regulation</keyword>
<keyword evidence="4" id="KW-0804">Transcription</keyword>
<dbReference type="InterPro" id="IPR005119">
    <property type="entry name" value="LysR_subst-bd"/>
</dbReference>
<gene>
    <name evidence="6" type="ORF">BDK89_1866</name>
</gene>
<dbReference type="Gene3D" id="1.10.10.10">
    <property type="entry name" value="Winged helix-like DNA-binding domain superfamily/Winged helix DNA-binding domain"/>
    <property type="match status" value="1"/>
</dbReference>
<sequence>MRLDTESLRTLIAVVDLGSMTRAAEQLEMSQSAVSWKIKRLEEHVGRALLIRDGHDLRPTLDGRELLVDARNIVAVHDRAVARLSTSTLTGRVRFGTNAELTASNVTELLSRFNVNHPGATIEIVSSGSDELARLLDRGKLDVATLLVTASERRSDDRTLWADELIWVSSWAWPFDEVDEVPIVSSVPQHHSYDRPLEALSRAGIDHYTAFSGSSTGAMLEAVSAGLGVAILSESWVDDNIVPWQRGNELAPVERVHQVVRAASGERREVADALVATLVADLDEPTA</sequence>
<dbReference type="Gene3D" id="3.40.190.10">
    <property type="entry name" value="Periplasmic binding protein-like II"/>
    <property type="match status" value="2"/>
</dbReference>
<dbReference type="Proteomes" id="UP000294558">
    <property type="component" value="Unassembled WGS sequence"/>
</dbReference>
<comment type="similarity">
    <text evidence="1">Belongs to the LysR transcriptional regulatory family.</text>
</comment>
<dbReference type="SUPFAM" id="SSF46785">
    <property type="entry name" value="Winged helix' DNA-binding domain"/>
    <property type="match status" value="1"/>
</dbReference>
<accession>A0A4R7HYH9</accession>
<dbReference type="OrthoDB" id="9789529at2"/>
<reference evidence="6 7" key="1">
    <citation type="submission" date="2019-03" db="EMBL/GenBank/DDBJ databases">
        <title>Sequencing the genomes of 1000 actinobacteria strains.</title>
        <authorList>
            <person name="Klenk H.-P."/>
        </authorList>
    </citation>
    <scope>NUCLEOTIDE SEQUENCE [LARGE SCALE GENOMIC DNA]</scope>
    <source>
        <strain evidence="6 7">DSM 18936</strain>
    </source>
</reference>
<dbReference type="EMBL" id="SOAU01000001">
    <property type="protein sequence ID" value="TDT16282.1"/>
    <property type="molecule type" value="Genomic_DNA"/>
</dbReference>
<dbReference type="Pfam" id="PF03466">
    <property type="entry name" value="LysR_substrate"/>
    <property type="match status" value="1"/>
</dbReference>
<dbReference type="AlphaFoldDB" id="A0A4R7HYH9"/>
<dbReference type="InterPro" id="IPR036388">
    <property type="entry name" value="WH-like_DNA-bd_sf"/>
</dbReference>
<name>A0A4R7HYH9_9ACTN</name>
<evidence type="ECO:0000256" key="1">
    <source>
        <dbReference type="ARBA" id="ARBA00009437"/>
    </source>
</evidence>
<evidence type="ECO:0000259" key="5">
    <source>
        <dbReference type="PROSITE" id="PS50931"/>
    </source>
</evidence>
<evidence type="ECO:0000313" key="6">
    <source>
        <dbReference type="EMBL" id="TDT16282.1"/>
    </source>
</evidence>
<dbReference type="InterPro" id="IPR036390">
    <property type="entry name" value="WH_DNA-bd_sf"/>
</dbReference>
<organism evidence="6 7">
    <name type="scientific">Ilumatobacter fluminis</name>
    <dbReference type="NCBI Taxonomy" id="467091"/>
    <lineage>
        <taxon>Bacteria</taxon>
        <taxon>Bacillati</taxon>
        <taxon>Actinomycetota</taxon>
        <taxon>Acidimicrobiia</taxon>
        <taxon>Acidimicrobiales</taxon>
        <taxon>Ilumatobacteraceae</taxon>
        <taxon>Ilumatobacter</taxon>
    </lineage>
</organism>
<evidence type="ECO:0000256" key="3">
    <source>
        <dbReference type="ARBA" id="ARBA00023125"/>
    </source>
</evidence>
<keyword evidence="7" id="KW-1185">Reference proteome</keyword>
<protein>
    <submittedName>
        <fullName evidence="6">DNA-binding transcriptional LysR family regulator</fullName>
    </submittedName>
</protein>
<evidence type="ECO:0000313" key="7">
    <source>
        <dbReference type="Proteomes" id="UP000294558"/>
    </source>
</evidence>
<dbReference type="InterPro" id="IPR000847">
    <property type="entry name" value="LysR_HTH_N"/>
</dbReference>
<proteinExistence type="inferred from homology"/>
<keyword evidence="3 6" id="KW-0238">DNA-binding</keyword>
<dbReference type="RefSeq" id="WP_133868675.1">
    <property type="nucleotide sequence ID" value="NZ_SOAU01000001.1"/>
</dbReference>
<dbReference type="PANTHER" id="PTHR30579:SF7">
    <property type="entry name" value="HTH-TYPE TRANSCRIPTIONAL REGULATOR LRHA-RELATED"/>
    <property type="match status" value="1"/>
</dbReference>
<dbReference type="GO" id="GO:0003700">
    <property type="term" value="F:DNA-binding transcription factor activity"/>
    <property type="evidence" value="ECO:0007669"/>
    <property type="project" value="InterPro"/>
</dbReference>
<dbReference type="PROSITE" id="PS50931">
    <property type="entry name" value="HTH_LYSR"/>
    <property type="match status" value="1"/>
</dbReference>
<dbReference type="SUPFAM" id="SSF53850">
    <property type="entry name" value="Periplasmic binding protein-like II"/>
    <property type="match status" value="1"/>
</dbReference>
<dbReference type="PRINTS" id="PR00039">
    <property type="entry name" value="HTHLYSR"/>
</dbReference>
<feature type="domain" description="HTH lysR-type" evidence="5">
    <location>
        <begin position="3"/>
        <end position="60"/>
    </location>
</feature>
<dbReference type="CDD" id="cd05466">
    <property type="entry name" value="PBP2_LTTR_substrate"/>
    <property type="match status" value="1"/>
</dbReference>